<organism evidence="2 3">
    <name type="scientific">Ignelater luminosus</name>
    <name type="common">Cucubano</name>
    <name type="synonym">Pyrophorus luminosus</name>
    <dbReference type="NCBI Taxonomy" id="2038154"/>
    <lineage>
        <taxon>Eukaryota</taxon>
        <taxon>Metazoa</taxon>
        <taxon>Ecdysozoa</taxon>
        <taxon>Arthropoda</taxon>
        <taxon>Hexapoda</taxon>
        <taxon>Insecta</taxon>
        <taxon>Pterygota</taxon>
        <taxon>Neoptera</taxon>
        <taxon>Endopterygota</taxon>
        <taxon>Coleoptera</taxon>
        <taxon>Polyphaga</taxon>
        <taxon>Elateriformia</taxon>
        <taxon>Elateroidea</taxon>
        <taxon>Elateridae</taxon>
        <taxon>Agrypninae</taxon>
        <taxon>Pyrophorini</taxon>
        <taxon>Ignelater</taxon>
    </lineage>
</organism>
<gene>
    <name evidence="2" type="ORF">ILUMI_13433</name>
</gene>
<reference evidence="2" key="1">
    <citation type="submission" date="2019-08" db="EMBL/GenBank/DDBJ databases">
        <title>The genome of the North American firefly Photinus pyralis.</title>
        <authorList>
            <consortium name="Photinus pyralis genome working group"/>
            <person name="Fallon T.R."/>
            <person name="Sander Lower S.E."/>
            <person name="Weng J.-K."/>
        </authorList>
    </citation>
    <scope>NUCLEOTIDE SEQUENCE</scope>
    <source>
        <strain evidence="2">TRF0915ILg1</strain>
        <tissue evidence="2">Whole body</tissue>
    </source>
</reference>
<comment type="caution">
    <text evidence="2">The sequence shown here is derived from an EMBL/GenBank/DDBJ whole genome shotgun (WGS) entry which is preliminary data.</text>
</comment>
<feature type="compositionally biased region" description="Basic and acidic residues" evidence="1">
    <location>
        <begin position="72"/>
        <end position="87"/>
    </location>
</feature>
<feature type="region of interest" description="Disordered" evidence="1">
    <location>
        <begin position="66"/>
        <end position="90"/>
    </location>
</feature>
<dbReference type="Proteomes" id="UP000801492">
    <property type="component" value="Unassembled WGS sequence"/>
</dbReference>
<keyword evidence="3" id="KW-1185">Reference proteome</keyword>
<accession>A0A8K0CWR5</accession>
<evidence type="ECO:0000256" key="1">
    <source>
        <dbReference type="SAM" id="MobiDB-lite"/>
    </source>
</evidence>
<proteinExistence type="predicted"/>
<protein>
    <submittedName>
        <fullName evidence="2">Uncharacterized protein</fullName>
    </submittedName>
</protein>
<evidence type="ECO:0000313" key="3">
    <source>
        <dbReference type="Proteomes" id="UP000801492"/>
    </source>
</evidence>
<sequence>MATVSPMDVRPLSKAGLRKNVKHKTMKSAILTSTSVKKAIRLEQTEKNERKKFKEEKAKKKLFELPKSGKQLKPEVKARNKNKKVEEENSEDCDEDCLFSLHETLQSIETWEKTSFNT</sequence>
<name>A0A8K0CWR5_IGNLU</name>
<feature type="region of interest" description="Disordered" evidence="1">
    <location>
        <begin position="1"/>
        <end position="24"/>
    </location>
</feature>
<dbReference type="AlphaFoldDB" id="A0A8K0CWR5"/>
<evidence type="ECO:0000313" key="2">
    <source>
        <dbReference type="EMBL" id="KAF2892742.1"/>
    </source>
</evidence>
<dbReference type="EMBL" id="VTPC01008532">
    <property type="protein sequence ID" value="KAF2892742.1"/>
    <property type="molecule type" value="Genomic_DNA"/>
</dbReference>